<dbReference type="EMBL" id="KV426405">
    <property type="protein sequence ID" value="KZV81258.1"/>
    <property type="molecule type" value="Genomic_DNA"/>
</dbReference>
<feature type="region of interest" description="Disordered" evidence="1">
    <location>
        <begin position="101"/>
        <end position="131"/>
    </location>
</feature>
<dbReference type="InterPro" id="IPR001138">
    <property type="entry name" value="Zn2Cys6_DnaBD"/>
</dbReference>
<dbReference type="SUPFAM" id="SSF57701">
    <property type="entry name" value="Zn2/Cys6 DNA-binding domain"/>
    <property type="match status" value="1"/>
</dbReference>
<sequence>MARSMTSSRARTATTTGSRNRSSQSYVHLPFLPPHAHPDTPQVKRCKSCDWRGFECISSPKSRGNSCEKCRAMKIKCSFSDERGVSCQQCHKTKVKCMHMNPGPRPRISRSKPKKLLAAQAGGAPAAAEGS</sequence>
<dbReference type="PROSITE" id="PS00463">
    <property type="entry name" value="ZN2_CY6_FUNGAL_1"/>
    <property type="match status" value="1"/>
</dbReference>
<evidence type="ECO:0000256" key="1">
    <source>
        <dbReference type="SAM" id="MobiDB-lite"/>
    </source>
</evidence>
<protein>
    <recommendedName>
        <fullName evidence="2">Zn(2)-C6 fungal-type domain-containing protein</fullName>
    </recommendedName>
</protein>
<accession>A0A165BUJ0</accession>
<dbReference type="InterPro" id="IPR036864">
    <property type="entry name" value="Zn2-C6_fun-type_DNA-bd_sf"/>
</dbReference>
<dbReference type="GO" id="GO:0000981">
    <property type="term" value="F:DNA-binding transcription factor activity, RNA polymerase II-specific"/>
    <property type="evidence" value="ECO:0007669"/>
    <property type="project" value="InterPro"/>
</dbReference>
<dbReference type="Gene3D" id="4.10.240.10">
    <property type="entry name" value="Zn(2)-C6 fungal-type DNA-binding domain"/>
    <property type="match status" value="1"/>
</dbReference>
<proteinExistence type="predicted"/>
<name>A0A165BUJ0_EXIGL</name>
<keyword evidence="4" id="KW-1185">Reference proteome</keyword>
<dbReference type="OrthoDB" id="5426978at2759"/>
<dbReference type="PROSITE" id="PS50048">
    <property type="entry name" value="ZN2_CY6_FUNGAL_2"/>
    <property type="match status" value="1"/>
</dbReference>
<reference evidence="3 4" key="1">
    <citation type="journal article" date="2016" name="Mol. Biol. Evol.">
        <title>Comparative Genomics of Early-Diverging Mushroom-Forming Fungi Provides Insights into the Origins of Lignocellulose Decay Capabilities.</title>
        <authorList>
            <person name="Nagy L.G."/>
            <person name="Riley R."/>
            <person name="Tritt A."/>
            <person name="Adam C."/>
            <person name="Daum C."/>
            <person name="Floudas D."/>
            <person name="Sun H."/>
            <person name="Yadav J.S."/>
            <person name="Pangilinan J."/>
            <person name="Larsson K.H."/>
            <person name="Matsuura K."/>
            <person name="Barry K."/>
            <person name="Labutti K."/>
            <person name="Kuo R."/>
            <person name="Ohm R.A."/>
            <person name="Bhattacharya S.S."/>
            <person name="Shirouzu T."/>
            <person name="Yoshinaga Y."/>
            <person name="Martin F.M."/>
            <person name="Grigoriev I.V."/>
            <person name="Hibbett D.S."/>
        </authorList>
    </citation>
    <scope>NUCLEOTIDE SEQUENCE [LARGE SCALE GENOMIC DNA]</scope>
    <source>
        <strain evidence="3 4">HHB12029</strain>
    </source>
</reference>
<gene>
    <name evidence="3" type="ORF">EXIGLDRAFT_388389</name>
</gene>
<feature type="region of interest" description="Disordered" evidence="1">
    <location>
        <begin position="1"/>
        <end position="25"/>
    </location>
</feature>
<evidence type="ECO:0000259" key="2">
    <source>
        <dbReference type="PROSITE" id="PS50048"/>
    </source>
</evidence>
<feature type="compositionally biased region" description="Low complexity" evidence="1">
    <location>
        <begin position="116"/>
        <end position="131"/>
    </location>
</feature>
<dbReference type="InParanoid" id="A0A165BUJ0"/>
<dbReference type="Proteomes" id="UP000077266">
    <property type="component" value="Unassembled WGS sequence"/>
</dbReference>
<feature type="domain" description="Zn(2)-C6 fungal-type" evidence="2">
    <location>
        <begin position="66"/>
        <end position="99"/>
    </location>
</feature>
<dbReference type="GO" id="GO:0008270">
    <property type="term" value="F:zinc ion binding"/>
    <property type="evidence" value="ECO:0007669"/>
    <property type="project" value="InterPro"/>
</dbReference>
<feature type="compositionally biased region" description="Low complexity" evidence="1">
    <location>
        <begin position="1"/>
        <end position="23"/>
    </location>
</feature>
<evidence type="ECO:0000313" key="3">
    <source>
        <dbReference type="EMBL" id="KZV81258.1"/>
    </source>
</evidence>
<evidence type="ECO:0000313" key="4">
    <source>
        <dbReference type="Proteomes" id="UP000077266"/>
    </source>
</evidence>
<dbReference type="AlphaFoldDB" id="A0A165BUJ0"/>
<organism evidence="3 4">
    <name type="scientific">Exidia glandulosa HHB12029</name>
    <dbReference type="NCBI Taxonomy" id="1314781"/>
    <lineage>
        <taxon>Eukaryota</taxon>
        <taxon>Fungi</taxon>
        <taxon>Dikarya</taxon>
        <taxon>Basidiomycota</taxon>
        <taxon>Agaricomycotina</taxon>
        <taxon>Agaricomycetes</taxon>
        <taxon>Auriculariales</taxon>
        <taxon>Exidiaceae</taxon>
        <taxon>Exidia</taxon>
    </lineage>
</organism>